<evidence type="ECO:0000313" key="12">
    <source>
        <dbReference type="Proteomes" id="UP000887567"/>
    </source>
</evidence>
<feature type="transmembrane region" description="Helical" evidence="9">
    <location>
        <begin position="183"/>
        <end position="205"/>
    </location>
</feature>
<evidence type="ECO:0000256" key="4">
    <source>
        <dbReference type="ARBA" id="ARBA00023040"/>
    </source>
</evidence>
<feature type="transmembrane region" description="Helical" evidence="9">
    <location>
        <begin position="25"/>
        <end position="50"/>
    </location>
</feature>
<dbReference type="GO" id="GO:0004930">
    <property type="term" value="F:G protein-coupled receptor activity"/>
    <property type="evidence" value="ECO:0007669"/>
    <property type="project" value="UniProtKB-KW"/>
</dbReference>
<dbReference type="CDD" id="cd00637">
    <property type="entry name" value="7tm_classA_rhodopsin-like"/>
    <property type="match status" value="1"/>
</dbReference>
<proteinExistence type="inferred from homology"/>
<keyword evidence="6 8" id="KW-0675">Receptor</keyword>
<dbReference type="RefSeq" id="XP_028519415.1">
    <property type="nucleotide sequence ID" value="XM_028663614.1"/>
</dbReference>
<dbReference type="EnsemblMetazoa" id="XM_021060820.2">
    <property type="protein sequence ID" value="XP_020916479.1"/>
    <property type="gene ID" value="LOC110253857"/>
</dbReference>
<dbReference type="EnsemblMetazoa" id="XM_028663601.1">
    <property type="protein sequence ID" value="XP_028519402.1"/>
    <property type="gene ID" value="LOC110253857"/>
</dbReference>
<keyword evidence="5 9" id="KW-0472">Membrane</keyword>
<keyword evidence="2 8" id="KW-0812">Transmembrane</keyword>
<dbReference type="OMA" id="ICSTHAP"/>
<sequence length="349" mass="38714">MSLNENVVNVSTNITGSSPRSGTDLVPVIIIHIIIIIGIIGNSFVVIIVAMINSMKTTTNLLLVNVAIADIIMLMLTAIHMILSRTIPFDNSFLCKVIDANTLSNIALMATSLTLTVLSVERYHALVKPMKISRRLTLENVLFVIVGVWIVSAVMNLPIFIYIDFDPNQRRCSPGNNNGSLLVSVGGIVLTMTIIPFIVIAFCYTKIVAELYFSKTICKPHGNPGLIQEDLLAKKKLVKLLITITVVFFIAFVPYGVLQISIFGLTGARKYNQDMVNLARVMIYLLPVHSSINPFLYSLQSNNYRQGFKILIKKLICSRNQDWNISIHRASSAHRTMAAVSLRHDEAEV</sequence>
<dbReference type="GeneID" id="110253857"/>
<dbReference type="EnsemblMetazoa" id="XM_028663610.1">
    <property type="protein sequence ID" value="XP_028519411.1"/>
    <property type="gene ID" value="LOC110253857"/>
</dbReference>
<feature type="transmembrane region" description="Helical" evidence="9">
    <location>
        <begin position="278"/>
        <end position="299"/>
    </location>
</feature>
<dbReference type="EnsemblMetazoa" id="XM_028663605.1">
    <property type="protein sequence ID" value="XP_028519406.1"/>
    <property type="gene ID" value="LOC110253857"/>
</dbReference>
<dbReference type="PRINTS" id="PR00237">
    <property type="entry name" value="GPCRRHODOPSN"/>
</dbReference>
<evidence type="ECO:0000256" key="2">
    <source>
        <dbReference type="ARBA" id="ARBA00022692"/>
    </source>
</evidence>
<evidence type="ECO:0000256" key="5">
    <source>
        <dbReference type="ARBA" id="ARBA00023136"/>
    </source>
</evidence>
<feature type="transmembrane region" description="Helical" evidence="9">
    <location>
        <begin position="62"/>
        <end position="83"/>
    </location>
</feature>
<dbReference type="InterPro" id="IPR000276">
    <property type="entry name" value="GPCR_Rhodpsn"/>
</dbReference>
<dbReference type="PANTHER" id="PTHR45695:SF9">
    <property type="entry name" value="LEUCOKININ RECEPTOR"/>
    <property type="match status" value="1"/>
</dbReference>
<protein>
    <recommendedName>
        <fullName evidence="10">G-protein coupled receptors family 1 profile domain-containing protein</fullName>
    </recommendedName>
</protein>
<feature type="transmembrane region" description="Helical" evidence="9">
    <location>
        <begin position="237"/>
        <end position="258"/>
    </location>
</feature>
<dbReference type="EnsemblMetazoa" id="XM_028663615.1">
    <property type="protein sequence ID" value="XP_028519416.1"/>
    <property type="gene ID" value="LOC110253857"/>
</dbReference>
<feature type="transmembrane region" description="Helical" evidence="9">
    <location>
        <begin position="103"/>
        <end position="120"/>
    </location>
</feature>
<comment type="subcellular location">
    <subcellularLocation>
        <location evidence="1">Membrane</location>
        <topology evidence="1">Multi-pass membrane protein</topology>
    </subcellularLocation>
</comment>
<feature type="domain" description="G-protein coupled receptors family 1 profile" evidence="10">
    <location>
        <begin position="41"/>
        <end position="297"/>
    </location>
</feature>
<evidence type="ECO:0000256" key="9">
    <source>
        <dbReference type="SAM" id="Phobius"/>
    </source>
</evidence>
<dbReference type="PROSITE" id="PS00237">
    <property type="entry name" value="G_PROTEIN_RECEP_F1_1"/>
    <property type="match status" value="1"/>
</dbReference>
<reference evidence="11" key="1">
    <citation type="submission" date="2022-11" db="UniProtKB">
        <authorList>
            <consortium name="EnsemblMetazoa"/>
        </authorList>
    </citation>
    <scope>IDENTIFICATION</scope>
</reference>
<evidence type="ECO:0000256" key="7">
    <source>
        <dbReference type="ARBA" id="ARBA00023224"/>
    </source>
</evidence>
<evidence type="ECO:0000256" key="6">
    <source>
        <dbReference type="ARBA" id="ARBA00023170"/>
    </source>
</evidence>
<dbReference type="RefSeq" id="XP_028519402.1">
    <property type="nucleotide sequence ID" value="XM_028663601.1"/>
</dbReference>
<dbReference type="RefSeq" id="XP_028519406.1">
    <property type="nucleotide sequence ID" value="XM_028663605.1"/>
</dbReference>
<evidence type="ECO:0000256" key="3">
    <source>
        <dbReference type="ARBA" id="ARBA00022989"/>
    </source>
</evidence>
<dbReference type="AlphaFoldDB" id="A0A913YWG4"/>
<evidence type="ECO:0000256" key="8">
    <source>
        <dbReference type="RuleBase" id="RU000688"/>
    </source>
</evidence>
<dbReference type="RefSeq" id="XP_028519416.1">
    <property type="nucleotide sequence ID" value="XM_028663615.1"/>
</dbReference>
<keyword evidence="12" id="KW-1185">Reference proteome</keyword>
<name>A0A913YWG4_EXADI</name>
<dbReference type="EnsemblMetazoa" id="XM_028663602.1">
    <property type="protein sequence ID" value="XP_028519403.1"/>
    <property type="gene ID" value="LOC110253857"/>
</dbReference>
<accession>A0A913YWG4</accession>
<keyword evidence="3 9" id="KW-1133">Transmembrane helix</keyword>
<dbReference type="Proteomes" id="UP000887567">
    <property type="component" value="Unplaced"/>
</dbReference>
<organism evidence="11 12">
    <name type="scientific">Exaiptasia diaphana</name>
    <name type="common">Tropical sea anemone</name>
    <name type="synonym">Aiptasia pulchella</name>
    <dbReference type="NCBI Taxonomy" id="2652724"/>
    <lineage>
        <taxon>Eukaryota</taxon>
        <taxon>Metazoa</taxon>
        <taxon>Cnidaria</taxon>
        <taxon>Anthozoa</taxon>
        <taxon>Hexacorallia</taxon>
        <taxon>Actiniaria</taxon>
        <taxon>Aiptasiidae</taxon>
        <taxon>Exaiptasia</taxon>
    </lineage>
</organism>
<keyword evidence="7 8" id="KW-0807">Transducer</keyword>
<dbReference type="EnsemblMetazoa" id="XM_028663614.1">
    <property type="protein sequence ID" value="XP_028519415.1"/>
    <property type="gene ID" value="LOC110253857"/>
</dbReference>
<evidence type="ECO:0000256" key="1">
    <source>
        <dbReference type="ARBA" id="ARBA00004141"/>
    </source>
</evidence>
<dbReference type="RefSeq" id="XP_028519403.1">
    <property type="nucleotide sequence ID" value="XM_028663602.1"/>
</dbReference>
<dbReference type="OrthoDB" id="10036964at2759"/>
<dbReference type="GO" id="GO:0005886">
    <property type="term" value="C:plasma membrane"/>
    <property type="evidence" value="ECO:0007669"/>
    <property type="project" value="TreeGrafter"/>
</dbReference>
<dbReference type="RefSeq" id="XP_020916479.1">
    <property type="nucleotide sequence ID" value="XM_021060820.2"/>
</dbReference>
<dbReference type="Pfam" id="PF00001">
    <property type="entry name" value="7tm_1"/>
    <property type="match status" value="1"/>
</dbReference>
<dbReference type="Gene3D" id="1.20.1070.10">
    <property type="entry name" value="Rhodopsin 7-helix transmembrane proteins"/>
    <property type="match status" value="1"/>
</dbReference>
<dbReference type="PANTHER" id="PTHR45695">
    <property type="entry name" value="LEUCOKININ RECEPTOR-RELATED"/>
    <property type="match status" value="1"/>
</dbReference>
<dbReference type="InterPro" id="IPR017452">
    <property type="entry name" value="GPCR_Rhodpsn_7TM"/>
</dbReference>
<dbReference type="RefSeq" id="XP_028519411.1">
    <property type="nucleotide sequence ID" value="XM_028663610.1"/>
</dbReference>
<evidence type="ECO:0000259" key="10">
    <source>
        <dbReference type="PROSITE" id="PS50262"/>
    </source>
</evidence>
<evidence type="ECO:0000313" key="11">
    <source>
        <dbReference type="EnsemblMetazoa" id="XP_028519403.1"/>
    </source>
</evidence>
<dbReference type="KEGG" id="epa:110253857"/>
<comment type="similarity">
    <text evidence="8">Belongs to the G-protein coupled receptor 1 family.</text>
</comment>
<dbReference type="PROSITE" id="PS50262">
    <property type="entry name" value="G_PROTEIN_RECEP_F1_2"/>
    <property type="match status" value="1"/>
</dbReference>
<dbReference type="SUPFAM" id="SSF81321">
    <property type="entry name" value="Family A G protein-coupled receptor-like"/>
    <property type="match status" value="1"/>
</dbReference>
<feature type="transmembrane region" description="Helical" evidence="9">
    <location>
        <begin position="141"/>
        <end position="163"/>
    </location>
</feature>
<keyword evidence="4 8" id="KW-0297">G-protein coupled receptor</keyword>